<protein>
    <submittedName>
        <fullName evidence="1">Uncharacterized protein</fullName>
    </submittedName>
</protein>
<dbReference type="EMBL" id="CP013232">
    <property type="protein sequence ID" value="AMO97767.1"/>
    <property type="molecule type" value="Genomic_DNA"/>
</dbReference>
<name>A0A127PJ36_9BURK</name>
<accession>A0A127PJ36</accession>
<proteinExistence type="predicted"/>
<dbReference type="PATRIC" id="fig|158899.10.peg.5121"/>
<evidence type="ECO:0000313" key="2">
    <source>
        <dbReference type="Proteomes" id="UP000072421"/>
    </source>
</evidence>
<reference evidence="1 2" key="1">
    <citation type="submission" date="2015-11" db="EMBL/GenBank/DDBJ databases">
        <title>Exploring the genomic traits of fungus-feeding bacterial genus Collimonas.</title>
        <authorList>
            <person name="Song C."/>
            <person name="Schmidt R."/>
            <person name="de Jager V."/>
            <person name="Krzyzanowska D."/>
            <person name="Jongedijk E."/>
            <person name="Cankar K."/>
            <person name="Beekwilder J."/>
            <person name="van Veen A."/>
            <person name="de Boer W."/>
            <person name="van Veen J.A."/>
            <person name="Garbeva P."/>
        </authorList>
    </citation>
    <scope>NUCLEOTIDE SEQUENCE [LARGE SCALE GENOMIC DNA]</scope>
    <source>
        <strain evidence="1 2">Ter6</strain>
    </source>
</reference>
<dbReference type="Proteomes" id="UP000072421">
    <property type="component" value="Chromosome"/>
</dbReference>
<dbReference type="AlphaFoldDB" id="A0A127PJ36"/>
<gene>
    <name evidence="1" type="ORF">CFter6_5197</name>
</gene>
<evidence type="ECO:0000313" key="1">
    <source>
        <dbReference type="EMBL" id="AMO97767.1"/>
    </source>
</evidence>
<organism evidence="1">
    <name type="scientific">Collimonas fungivorans</name>
    <dbReference type="NCBI Taxonomy" id="158899"/>
    <lineage>
        <taxon>Bacteria</taxon>
        <taxon>Pseudomonadati</taxon>
        <taxon>Pseudomonadota</taxon>
        <taxon>Betaproteobacteria</taxon>
        <taxon>Burkholderiales</taxon>
        <taxon>Oxalobacteraceae</taxon>
        <taxon>Collimonas</taxon>
    </lineage>
</organism>
<sequence length="190" mass="21325">MFDSPNLIVLKSEGKVFGYYGFIHQILPFSCQFFFMQNGAESASEIGIDSFSLDAGKYGYENRNKDYDISGKIFIKNSDWIIQTTDSPPGCGGAVGSFLKGPEDSHPTSYTEVEEVPAIAIRTVIRKTFLFDKKGNVFSRRRGYFTSGDVVAVIEQSDIYSYVRFSHPATGKITTVWVNRKDLENPFPTH</sequence>